<accession>A0ABY7GKR1</accession>
<dbReference type="Gene3D" id="2.40.128.110">
    <property type="entry name" value="Lipid/polyisoprenoid-binding, YceI-like"/>
    <property type="match status" value="1"/>
</dbReference>
<dbReference type="SUPFAM" id="SSF101874">
    <property type="entry name" value="YceI-like"/>
    <property type="match status" value="1"/>
</dbReference>
<dbReference type="InterPro" id="IPR036761">
    <property type="entry name" value="TTHA0802/YceI-like_sf"/>
</dbReference>
<reference evidence="2" key="1">
    <citation type="submission" date="2022-11" db="EMBL/GenBank/DDBJ databases">
        <title>Methylomonas rapida sp. nov., Carotenoid-Producing Obligate Methanotrophs with High Growth Characteristics and Biotechnological Potential.</title>
        <authorList>
            <person name="Tikhonova E.N."/>
            <person name="Suleimanov R.Z."/>
            <person name="Miroshnikov K."/>
            <person name="Oshkin I.Y."/>
            <person name="Belova S.E."/>
            <person name="Danilova O.V."/>
            <person name="Ashikhmin A."/>
            <person name="Konopkin A."/>
            <person name="But S.Y."/>
            <person name="Khmelenina V.N."/>
            <person name="Kuznetsov N."/>
            <person name="Pimenov N.V."/>
            <person name="Dedysh S.N."/>
        </authorList>
    </citation>
    <scope>NUCLEOTIDE SEQUENCE</scope>
    <source>
        <strain evidence="2">MP1</strain>
    </source>
</reference>
<dbReference type="EMBL" id="CP113517">
    <property type="protein sequence ID" value="WAR45072.1"/>
    <property type="molecule type" value="Genomic_DNA"/>
</dbReference>
<dbReference type="PANTHER" id="PTHR34406">
    <property type="entry name" value="PROTEIN YCEI"/>
    <property type="match status" value="1"/>
</dbReference>
<dbReference type="SMART" id="SM00867">
    <property type="entry name" value="YceI"/>
    <property type="match status" value="1"/>
</dbReference>
<dbReference type="RefSeq" id="WP_269022158.1">
    <property type="nucleotide sequence ID" value="NZ_CP113517.1"/>
</dbReference>
<evidence type="ECO:0000313" key="3">
    <source>
        <dbReference type="Proteomes" id="UP001162780"/>
    </source>
</evidence>
<evidence type="ECO:0000313" key="2">
    <source>
        <dbReference type="EMBL" id="WAR45072.1"/>
    </source>
</evidence>
<feature type="domain" description="Lipid/polyisoprenoid-binding YceI-like" evidence="1">
    <location>
        <begin position="52"/>
        <end position="215"/>
    </location>
</feature>
<dbReference type="Pfam" id="PF04264">
    <property type="entry name" value="YceI"/>
    <property type="match status" value="1"/>
</dbReference>
<sequence>MIDAAKEKLARLAKKGLSSGFWIRREDVVMIKRLFCTAIAGLCSFSALAADSYTIDSRHTFPSFEIDHLGFSTQRGRFDETSGKVNLDVAAGKGSIEVTVNMKSISTGLAELEEHLRGPEFFDVARYPTMTFKSDRLGFAGDKLIGADGTLTLHGVSKPVHLKIAHFHCGMNPIKMAPACGADAVTTIKRSDFGIDKFVPMVGDEVKILIQVEASKD</sequence>
<evidence type="ECO:0000259" key="1">
    <source>
        <dbReference type="SMART" id="SM00867"/>
    </source>
</evidence>
<gene>
    <name evidence="2" type="ORF">NM686_000765</name>
</gene>
<organism evidence="2 3">
    <name type="scientific">Methylomonas rapida</name>
    <dbReference type="NCBI Taxonomy" id="2963939"/>
    <lineage>
        <taxon>Bacteria</taxon>
        <taxon>Pseudomonadati</taxon>
        <taxon>Pseudomonadota</taxon>
        <taxon>Gammaproteobacteria</taxon>
        <taxon>Methylococcales</taxon>
        <taxon>Methylococcaceae</taxon>
        <taxon>Methylomonas</taxon>
    </lineage>
</organism>
<keyword evidence="3" id="KW-1185">Reference proteome</keyword>
<dbReference type="InterPro" id="IPR007372">
    <property type="entry name" value="Lipid/polyisoprenoid-bd_YceI"/>
</dbReference>
<dbReference type="PANTHER" id="PTHR34406:SF2">
    <property type="entry name" value="PERIPLASMIC PROTEIN"/>
    <property type="match status" value="1"/>
</dbReference>
<protein>
    <submittedName>
        <fullName evidence="2">YceI family protein</fullName>
    </submittedName>
</protein>
<name>A0ABY7GKR1_9GAMM</name>
<dbReference type="Proteomes" id="UP001162780">
    <property type="component" value="Chromosome"/>
</dbReference>
<proteinExistence type="predicted"/>